<evidence type="ECO:0000259" key="5">
    <source>
        <dbReference type="Pfam" id="PF04717"/>
    </source>
</evidence>
<dbReference type="GO" id="GO:0005576">
    <property type="term" value="C:extracellular region"/>
    <property type="evidence" value="ECO:0007669"/>
    <property type="project" value="UniProtKB-SubCell"/>
</dbReference>
<dbReference type="SUPFAM" id="SSF69255">
    <property type="entry name" value="gp5 N-terminal domain-like"/>
    <property type="match status" value="1"/>
</dbReference>
<proteinExistence type="inferred from homology"/>
<evidence type="ECO:0000256" key="3">
    <source>
        <dbReference type="ARBA" id="ARBA00022525"/>
    </source>
</evidence>
<dbReference type="InterPro" id="IPR054030">
    <property type="entry name" value="Gp5_Vgr_C"/>
</dbReference>
<gene>
    <name evidence="7" type="ORF">AQS70_10120</name>
</gene>
<dbReference type="OrthoDB" id="9762420at2"/>
<keyword evidence="3" id="KW-0964">Secreted</keyword>
<dbReference type="SUPFAM" id="SSF69349">
    <property type="entry name" value="Phage fibre proteins"/>
    <property type="match status" value="1"/>
</dbReference>
<dbReference type="InterPro" id="IPR037026">
    <property type="entry name" value="Vgr_OB-fold_dom_sf"/>
</dbReference>
<dbReference type="PANTHER" id="PTHR32305:SF15">
    <property type="entry name" value="PROTEIN RHSA-RELATED"/>
    <property type="match status" value="1"/>
</dbReference>
<dbReference type="Gene3D" id="2.40.50.230">
    <property type="entry name" value="Gp5 N-terminal domain"/>
    <property type="match status" value="1"/>
</dbReference>
<dbReference type="SUPFAM" id="SSF69279">
    <property type="entry name" value="Phage tail proteins"/>
    <property type="match status" value="2"/>
</dbReference>
<dbReference type="Pfam" id="PF22178">
    <property type="entry name" value="Gp5_trimer_C"/>
    <property type="match status" value="1"/>
</dbReference>
<evidence type="ECO:0000256" key="2">
    <source>
        <dbReference type="ARBA" id="ARBA00005558"/>
    </source>
</evidence>
<protein>
    <submittedName>
        <fullName evidence="7">Type IV secretion protein Rhs</fullName>
    </submittedName>
</protein>
<feature type="region of interest" description="Disordered" evidence="4">
    <location>
        <begin position="241"/>
        <end position="263"/>
    </location>
</feature>
<dbReference type="Gene3D" id="3.55.50.10">
    <property type="entry name" value="Baseplate protein-like domains"/>
    <property type="match status" value="1"/>
</dbReference>
<comment type="similarity">
    <text evidence="2">Belongs to the VgrG protein family.</text>
</comment>
<evidence type="ECO:0000259" key="6">
    <source>
        <dbReference type="Pfam" id="PF22178"/>
    </source>
</evidence>
<dbReference type="Gene3D" id="4.10.220.110">
    <property type="match status" value="1"/>
</dbReference>
<evidence type="ECO:0000256" key="1">
    <source>
        <dbReference type="ARBA" id="ARBA00004613"/>
    </source>
</evidence>
<dbReference type="InterPro" id="IPR006533">
    <property type="entry name" value="T6SS_Vgr_RhsGE"/>
</dbReference>
<reference evidence="7 8" key="1">
    <citation type="submission" date="2015-10" db="EMBL/GenBank/DDBJ databases">
        <title>Pseudomonas helleri sp. nov. and Pseudomonas weihenstephanensis sp. nov., isolated from raw cows milk.</title>
        <authorList>
            <person name="Von Neubeck M."/>
            <person name="Huptas C."/>
            <person name="Wenning M."/>
            <person name="Scherer S."/>
        </authorList>
    </citation>
    <scope>NUCLEOTIDE SEQUENCE [LARGE SCALE GENOMIC DNA]</scope>
    <source>
        <strain evidence="7 8">BSTT44</strain>
    </source>
</reference>
<accession>A0A0Q0X191</accession>
<dbReference type="PANTHER" id="PTHR32305">
    <property type="match status" value="1"/>
</dbReference>
<dbReference type="EMBL" id="LLWH01000166">
    <property type="protein sequence ID" value="KQB53472.1"/>
    <property type="molecule type" value="Genomic_DNA"/>
</dbReference>
<keyword evidence="8" id="KW-1185">Reference proteome</keyword>
<dbReference type="Pfam" id="PF05954">
    <property type="entry name" value="Phage_GPD"/>
    <property type="match status" value="1"/>
</dbReference>
<feature type="domain" description="Gp5/Type VI secretion system Vgr protein OB-fold" evidence="5">
    <location>
        <begin position="390"/>
        <end position="456"/>
    </location>
</feature>
<evidence type="ECO:0000313" key="7">
    <source>
        <dbReference type="EMBL" id="KQB53472.1"/>
    </source>
</evidence>
<feature type="domain" description="Gp5/Type VI secretion system Vgr C-terminal trimerisation" evidence="6">
    <location>
        <begin position="474"/>
        <end position="580"/>
    </location>
</feature>
<evidence type="ECO:0000313" key="8">
    <source>
        <dbReference type="Proteomes" id="UP000050342"/>
    </source>
</evidence>
<dbReference type="InterPro" id="IPR017847">
    <property type="entry name" value="T6SS_RhsGE_Vgr_subset"/>
</dbReference>
<comment type="subcellular location">
    <subcellularLocation>
        <location evidence="1">Secreted</location>
    </subcellularLocation>
</comment>
<sequence>MLASARDNTFSLNINACPYPVQVLAFSGDEALSTPFSFEIELLCERSDLNLEMLLHTSAFLAFDRHGHGVHGQICHIALCSPGIGLAHYRLTLMPRLADLKHRTNQRIFQNQTVQQIIETLLNEHGIHGDAYGFTLQSTYEPRDYCVQYAESDLRFIQRLCFEEGIHYHFKHSPDAHYLQFGDGQSAFMPLKQATSYQPSHGMVAAEPAIQHFDLRFQTRTNSTVRRDYDFQVASRTLQVGNRTNPSQGSLEHYTYPGRFNNDAQGERLNQRALERHQSDSRQASGRSDQPALCSGHFLTLTEHPYRDWNAPWLLTHVHHEGKQPQVLEERGVRSTLRHSLEFTEGYRNHFLAIPESVTYRSPDVYEKPRIHGSQTARVTGPAGQEVHCDQFGRVKVRFHWDRSDRNDDTSSCWLRVASSWAGDRYGAVILPRVGMEVLVNYLEGDVDQPVIAGCLVSSITPSPLVLPADKTQSILRSRSTPGGVGYNELRLEDRQGQEKIYLRAQRDMQQHIENDSRLQVDGKREETILGNSVVVLDAEDQQTVSADRMTEVQGNDFHAVAISSHTRVGLHMAVEAGVHAHFKAGATLVVDGGPLLTLMAGGQHLQLTPAGIYTSSPILPGGVPIPGMPALLAVTQGVEAMTAMALADQAQAFEMSADEVEPVCLICQVLKEDQA</sequence>
<dbReference type="InterPro" id="IPR050708">
    <property type="entry name" value="T6SS_VgrG/RHS"/>
</dbReference>
<dbReference type="Pfam" id="PF04717">
    <property type="entry name" value="Phage_base_V"/>
    <property type="match status" value="1"/>
</dbReference>
<name>A0A0Q0X191_9PSED</name>
<evidence type="ECO:0000256" key="4">
    <source>
        <dbReference type="SAM" id="MobiDB-lite"/>
    </source>
</evidence>
<feature type="compositionally biased region" description="Polar residues" evidence="4">
    <location>
        <begin position="241"/>
        <end position="250"/>
    </location>
</feature>
<dbReference type="InterPro" id="IPR006531">
    <property type="entry name" value="Gp5/Vgr_OB"/>
</dbReference>
<dbReference type="AlphaFoldDB" id="A0A0Q0X191"/>
<dbReference type="NCBIfam" id="TIGR01646">
    <property type="entry name" value="vgr_GE"/>
    <property type="match status" value="1"/>
</dbReference>
<dbReference type="Proteomes" id="UP000050342">
    <property type="component" value="Unassembled WGS sequence"/>
</dbReference>
<dbReference type="STRING" id="1563157.AQS70_10120"/>
<dbReference type="RefSeq" id="WP_055103049.1">
    <property type="nucleotide sequence ID" value="NZ_LLWH01000166.1"/>
</dbReference>
<organism evidence="7 8">
    <name type="scientific">Pseudomonas endophytica</name>
    <dbReference type="NCBI Taxonomy" id="1563157"/>
    <lineage>
        <taxon>Bacteria</taxon>
        <taxon>Pseudomonadati</taxon>
        <taxon>Pseudomonadota</taxon>
        <taxon>Gammaproteobacteria</taxon>
        <taxon>Pseudomonadales</taxon>
        <taxon>Pseudomonadaceae</taxon>
        <taxon>Pseudomonas</taxon>
    </lineage>
</organism>
<comment type="caution">
    <text evidence="7">The sequence shown here is derived from an EMBL/GenBank/DDBJ whole genome shotgun (WGS) entry which is preliminary data.</text>
</comment>
<dbReference type="NCBIfam" id="TIGR03361">
    <property type="entry name" value="VI_Rhs_Vgr"/>
    <property type="match status" value="1"/>
</dbReference>
<dbReference type="Gene3D" id="2.30.110.50">
    <property type="match status" value="1"/>
</dbReference>